<sequence>MGAECKDNRTPISLQQRWKKINQVVTKFNSFYEKLDRLPKSGTNLDDMKREATRMYKECTGKKEFQFEHCWETLRTNPKCEEVDPTDKGTSSVHIIPDDSHNVDCISEIQKSNGIVRPQGRKASKEIKRKTNEDAGVIDAIKGLRSTFEKEIEFKKENSKIEFDFKQQIANQEMEVKVAAEKRKLKDQEFREEAQKKEDQRNEKELHQKEQLEKKAQKREEQFRIMSIDVSKLPETVRKRMEECQMRILNKWETEGLFGENVENKQLEESLAGESRSTREVDSDKD</sequence>
<dbReference type="EMBL" id="BKCP01010959">
    <property type="protein sequence ID" value="GER54198.1"/>
    <property type="molecule type" value="Genomic_DNA"/>
</dbReference>
<evidence type="ECO:0000313" key="3">
    <source>
        <dbReference type="Proteomes" id="UP000325081"/>
    </source>
</evidence>
<reference evidence="3" key="1">
    <citation type="journal article" date="2019" name="Curr. Biol.">
        <title>Genome Sequence of Striga asiatica Provides Insight into the Evolution of Plant Parasitism.</title>
        <authorList>
            <person name="Yoshida S."/>
            <person name="Kim S."/>
            <person name="Wafula E.K."/>
            <person name="Tanskanen J."/>
            <person name="Kim Y.M."/>
            <person name="Honaas L."/>
            <person name="Yang Z."/>
            <person name="Spallek T."/>
            <person name="Conn C.E."/>
            <person name="Ichihashi Y."/>
            <person name="Cheong K."/>
            <person name="Cui S."/>
            <person name="Der J.P."/>
            <person name="Gundlach H."/>
            <person name="Jiao Y."/>
            <person name="Hori C."/>
            <person name="Ishida J.K."/>
            <person name="Kasahara H."/>
            <person name="Kiba T."/>
            <person name="Kim M.S."/>
            <person name="Koo N."/>
            <person name="Laohavisit A."/>
            <person name="Lee Y.H."/>
            <person name="Lumba S."/>
            <person name="McCourt P."/>
            <person name="Mortimer J.C."/>
            <person name="Mutuku J.M."/>
            <person name="Nomura T."/>
            <person name="Sasaki-Sekimoto Y."/>
            <person name="Seto Y."/>
            <person name="Wang Y."/>
            <person name="Wakatake T."/>
            <person name="Sakakibara H."/>
            <person name="Demura T."/>
            <person name="Yamaguchi S."/>
            <person name="Yoneyama K."/>
            <person name="Manabe R.I."/>
            <person name="Nelson D.C."/>
            <person name="Schulman A.H."/>
            <person name="Timko M.P."/>
            <person name="dePamphilis C.W."/>
            <person name="Choi D."/>
            <person name="Shirasu K."/>
        </authorList>
    </citation>
    <scope>NUCLEOTIDE SEQUENCE [LARGE SCALE GENOMIC DNA]</scope>
    <source>
        <strain evidence="3">cv. UVA1</strain>
    </source>
</reference>
<feature type="region of interest" description="Disordered" evidence="1">
    <location>
        <begin position="264"/>
        <end position="286"/>
    </location>
</feature>
<comment type="caution">
    <text evidence="2">The sequence shown here is derived from an EMBL/GenBank/DDBJ whole genome shotgun (WGS) entry which is preliminary data.</text>
</comment>
<keyword evidence="3" id="KW-1185">Reference proteome</keyword>
<organism evidence="2 3">
    <name type="scientific">Striga asiatica</name>
    <name type="common">Asiatic witchweed</name>
    <name type="synonym">Buchnera asiatica</name>
    <dbReference type="NCBI Taxonomy" id="4170"/>
    <lineage>
        <taxon>Eukaryota</taxon>
        <taxon>Viridiplantae</taxon>
        <taxon>Streptophyta</taxon>
        <taxon>Embryophyta</taxon>
        <taxon>Tracheophyta</taxon>
        <taxon>Spermatophyta</taxon>
        <taxon>Magnoliopsida</taxon>
        <taxon>eudicotyledons</taxon>
        <taxon>Gunneridae</taxon>
        <taxon>Pentapetalae</taxon>
        <taxon>asterids</taxon>
        <taxon>lamiids</taxon>
        <taxon>Lamiales</taxon>
        <taxon>Orobanchaceae</taxon>
        <taxon>Buchnereae</taxon>
        <taxon>Striga</taxon>
    </lineage>
</organism>
<dbReference type="Proteomes" id="UP000325081">
    <property type="component" value="Unassembled WGS sequence"/>
</dbReference>
<protein>
    <submittedName>
        <fullName evidence="2">Glutathione S-transferase THETA 2</fullName>
    </submittedName>
</protein>
<feature type="compositionally biased region" description="Basic and acidic residues" evidence="1">
    <location>
        <begin position="276"/>
        <end position="286"/>
    </location>
</feature>
<name>A0A5A7R9R0_STRAF</name>
<dbReference type="GO" id="GO:0016740">
    <property type="term" value="F:transferase activity"/>
    <property type="evidence" value="ECO:0007669"/>
    <property type="project" value="UniProtKB-KW"/>
</dbReference>
<keyword evidence="2" id="KW-0808">Transferase</keyword>
<gene>
    <name evidence="2" type="ORF">STAS_31766</name>
</gene>
<dbReference type="PANTHER" id="PTHR45023:SF4">
    <property type="entry name" value="GLYCINE-RICH PROTEIN-RELATED"/>
    <property type="match status" value="1"/>
</dbReference>
<evidence type="ECO:0000256" key="1">
    <source>
        <dbReference type="SAM" id="MobiDB-lite"/>
    </source>
</evidence>
<feature type="region of interest" description="Disordered" evidence="1">
    <location>
        <begin position="183"/>
        <end position="219"/>
    </location>
</feature>
<dbReference type="AlphaFoldDB" id="A0A5A7R9R0"/>
<dbReference type="PANTHER" id="PTHR45023">
    <property type="match status" value="1"/>
</dbReference>
<proteinExistence type="predicted"/>
<evidence type="ECO:0000313" key="2">
    <source>
        <dbReference type="EMBL" id="GER54198.1"/>
    </source>
</evidence>
<dbReference type="OrthoDB" id="1225588at2759"/>
<accession>A0A5A7R9R0</accession>